<dbReference type="EMBL" id="BJZO01000014">
    <property type="protein sequence ID" value="GEO80709.1"/>
    <property type="molecule type" value="Genomic_DNA"/>
</dbReference>
<name>A0A512H5G3_9PROT</name>
<comment type="caution">
    <text evidence="1">The sequence shown here is derived from an EMBL/GenBank/DDBJ whole genome shotgun (WGS) entry which is preliminary data.</text>
</comment>
<dbReference type="RefSeq" id="WP_147162757.1">
    <property type="nucleotide sequence ID" value="NZ_BJZO01000014.1"/>
</dbReference>
<dbReference type="Proteomes" id="UP000321567">
    <property type="component" value="Unassembled WGS sequence"/>
</dbReference>
<evidence type="ECO:0008006" key="3">
    <source>
        <dbReference type="Google" id="ProtNLM"/>
    </source>
</evidence>
<accession>A0A512H5G3</accession>
<proteinExistence type="predicted"/>
<evidence type="ECO:0000313" key="2">
    <source>
        <dbReference type="Proteomes" id="UP000321567"/>
    </source>
</evidence>
<keyword evidence="2" id="KW-1185">Reference proteome</keyword>
<sequence length="140" mass="16963">MPKTVYHYSLAITEEAWAELDTLWEADEVAAADLTILLEEIHDDLDLLEAMAIHRRQEGRYEVSRFLHLYAEGKDVWRLKIFSLERDREPFPYRIIYALDGRDHVYHVLGFMRRDQNYEQDQDFTQRIRERYRRLGLEES</sequence>
<evidence type="ECO:0000313" key="1">
    <source>
        <dbReference type="EMBL" id="GEO80709.1"/>
    </source>
</evidence>
<dbReference type="Pfam" id="PF05016">
    <property type="entry name" value="ParE_toxin"/>
    <property type="match status" value="1"/>
</dbReference>
<reference evidence="1 2" key="1">
    <citation type="submission" date="2019-07" db="EMBL/GenBank/DDBJ databases">
        <title>Whole genome shotgun sequence of Rhodospirillum oryzae NBRC 107573.</title>
        <authorList>
            <person name="Hosoyama A."/>
            <person name="Uohara A."/>
            <person name="Ohji S."/>
            <person name="Ichikawa N."/>
        </authorList>
    </citation>
    <scope>NUCLEOTIDE SEQUENCE [LARGE SCALE GENOMIC DNA]</scope>
    <source>
        <strain evidence="1 2">NBRC 107573</strain>
    </source>
</reference>
<dbReference type="OrthoDB" id="7605435at2"/>
<dbReference type="AlphaFoldDB" id="A0A512H5G3"/>
<protein>
    <recommendedName>
        <fullName evidence="3">Addiction module toxin RelE</fullName>
    </recommendedName>
</protein>
<gene>
    <name evidence="1" type="ORF">ROR02_08400</name>
</gene>
<dbReference type="InterPro" id="IPR007712">
    <property type="entry name" value="RelE/ParE_toxin"/>
</dbReference>
<organism evidence="1 2">
    <name type="scientific">Pararhodospirillum oryzae</name>
    <dbReference type="NCBI Taxonomy" id="478448"/>
    <lineage>
        <taxon>Bacteria</taxon>
        <taxon>Pseudomonadati</taxon>
        <taxon>Pseudomonadota</taxon>
        <taxon>Alphaproteobacteria</taxon>
        <taxon>Rhodospirillales</taxon>
        <taxon>Rhodospirillaceae</taxon>
        <taxon>Pararhodospirillum</taxon>
    </lineage>
</organism>